<dbReference type="EMBL" id="JAPDDR010000004">
    <property type="protein sequence ID" value="MCW1913791.1"/>
    <property type="molecule type" value="Genomic_DNA"/>
</dbReference>
<keyword evidence="4" id="KW-1185">Reference proteome</keyword>
<accession>A0ABT3G1T6</accession>
<dbReference type="CDD" id="cd08589">
    <property type="entry name" value="PI-PLCc_SaPLC1_like"/>
    <property type="match status" value="1"/>
</dbReference>
<feature type="chain" id="PRO_5046781812" evidence="2">
    <location>
        <begin position="18"/>
        <end position="351"/>
    </location>
</feature>
<name>A0ABT3G1T6_9BACT</name>
<comment type="caution">
    <text evidence="3">The sequence shown here is derived from an EMBL/GenBank/DDBJ whole genome shotgun (WGS) entry which is preliminary data.</text>
</comment>
<evidence type="ECO:0000256" key="1">
    <source>
        <dbReference type="SAM" id="MobiDB-lite"/>
    </source>
</evidence>
<evidence type="ECO:0000313" key="3">
    <source>
        <dbReference type="EMBL" id="MCW1913791.1"/>
    </source>
</evidence>
<dbReference type="Proteomes" id="UP001165653">
    <property type="component" value="Unassembled WGS sequence"/>
</dbReference>
<feature type="region of interest" description="Disordered" evidence="1">
    <location>
        <begin position="326"/>
        <end position="351"/>
    </location>
</feature>
<feature type="signal peptide" evidence="2">
    <location>
        <begin position="1"/>
        <end position="17"/>
    </location>
</feature>
<organism evidence="3 4">
    <name type="scientific">Luteolibacter rhizosphaerae</name>
    <dbReference type="NCBI Taxonomy" id="2989719"/>
    <lineage>
        <taxon>Bacteria</taxon>
        <taxon>Pseudomonadati</taxon>
        <taxon>Verrucomicrobiota</taxon>
        <taxon>Verrucomicrobiia</taxon>
        <taxon>Verrucomicrobiales</taxon>
        <taxon>Verrucomicrobiaceae</taxon>
        <taxon>Luteolibacter</taxon>
    </lineage>
</organism>
<dbReference type="RefSeq" id="WP_264513292.1">
    <property type="nucleotide sequence ID" value="NZ_JAPDDR010000004.1"/>
</dbReference>
<dbReference type="Gene3D" id="3.20.20.190">
    <property type="entry name" value="Phosphatidylinositol (PI) phosphodiesterase"/>
    <property type="match status" value="1"/>
</dbReference>
<protein>
    <submittedName>
        <fullName evidence="3">Phosphatidylinositol-specific phospholipase C1-like protein</fullName>
    </submittedName>
</protein>
<proteinExistence type="predicted"/>
<keyword evidence="2" id="KW-0732">Signal</keyword>
<evidence type="ECO:0000256" key="2">
    <source>
        <dbReference type="SAM" id="SignalP"/>
    </source>
</evidence>
<reference evidence="3" key="1">
    <citation type="submission" date="2022-10" db="EMBL/GenBank/DDBJ databases">
        <title>Luteolibacter sp. GHJ8, whole genome shotgun sequencing project.</title>
        <authorList>
            <person name="Zhao G."/>
            <person name="Shen L."/>
        </authorList>
    </citation>
    <scope>NUCLEOTIDE SEQUENCE</scope>
    <source>
        <strain evidence="3">GHJ8</strain>
    </source>
</reference>
<dbReference type="Pfam" id="PF16670">
    <property type="entry name" value="PI-PLC-C1"/>
    <property type="match status" value="1"/>
</dbReference>
<dbReference type="InterPro" id="IPR017946">
    <property type="entry name" value="PLC-like_Pdiesterase_TIM-brl"/>
</dbReference>
<gene>
    <name evidence="3" type="ORF">OJ996_09405</name>
</gene>
<sequence>MRLLPALVLGLLSLASAEETRLNQIQAIGSHNSYHVAPPKELLETITKFNKSAAAWDYTHPPLPEQLDMGIRQFELDIFADTKGGLFSKPSMLGVARMAGAKDLTFDPEGKLANPGFKVLHVPDIDCWSNAPTLKGALEDMKAWSDKHPGHLPVMILLECKDQPQPPLPTKPEKLTRELLMDLEEEILTAIPKDRILRPDDVRGDSESLREAVLRKGWPTLESLRGKFLFCLDNTDAIRARYLEGNPTLEDRLIFVSAPQDEHPAAAWFKCNDPEREQDRIRKLVQQGFLVRTRSDTNKPDDKMRKAAFESGAQWVSSDLFRPDHKDRVSFGGKTTRANPVSGDAKMKIEP</sequence>
<dbReference type="InterPro" id="IPR032075">
    <property type="entry name" value="PI-PLC-C1"/>
</dbReference>
<evidence type="ECO:0000313" key="4">
    <source>
        <dbReference type="Proteomes" id="UP001165653"/>
    </source>
</evidence>
<dbReference type="SUPFAM" id="SSF51695">
    <property type="entry name" value="PLC-like phosphodiesterases"/>
    <property type="match status" value="1"/>
</dbReference>